<dbReference type="Gene3D" id="2.30.110.10">
    <property type="entry name" value="Electron Transport, Fmn-binding Protein, Chain A"/>
    <property type="match status" value="1"/>
</dbReference>
<dbReference type="Pfam" id="PF04075">
    <property type="entry name" value="F420H2_quin_red"/>
    <property type="match status" value="1"/>
</dbReference>
<comment type="catalytic activity">
    <reaction evidence="2">
        <text>oxidized coenzyme F420-(gamma-L-Glu)(n) + a quinol + H(+) = reduced coenzyme F420-(gamma-L-Glu)(n) + a quinone</text>
        <dbReference type="Rhea" id="RHEA:39663"/>
        <dbReference type="Rhea" id="RHEA-COMP:12939"/>
        <dbReference type="Rhea" id="RHEA-COMP:14378"/>
        <dbReference type="ChEBI" id="CHEBI:15378"/>
        <dbReference type="ChEBI" id="CHEBI:24646"/>
        <dbReference type="ChEBI" id="CHEBI:132124"/>
        <dbReference type="ChEBI" id="CHEBI:133980"/>
        <dbReference type="ChEBI" id="CHEBI:139511"/>
    </reaction>
</comment>
<dbReference type="InterPro" id="IPR012349">
    <property type="entry name" value="Split_barrel_FMN-bd"/>
</dbReference>
<dbReference type="eggNOG" id="COG0748">
    <property type="taxonomic scope" value="Bacteria"/>
</dbReference>
<evidence type="ECO:0000256" key="1">
    <source>
        <dbReference type="ARBA" id="ARBA00008710"/>
    </source>
</evidence>
<dbReference type="EMBL" id="CP008947">
    <property type="protein sequence ID" value="AII08536.1"/>
    <property type="molecule type" value="Genomic_DNA"/>
</dbReference>
<reference evidence="3 4" key="1">
    <citation type="submission" date="2014-07" db="EMBL/GenBank/DDBJ databases">
        <title>Genome Sequence of Rhodococcus opacus Strain R7, a Biodegrader of Mono- and Polycyclic Aromatic Hydrocarbons.</title>
        <authorList>
            <person name="Di Gennaro P."/>
            <person name="Zampolli J."/>
            <person name="Presti I."/>
            <person name="Cappelletti M."/>
            <person name="D'Ursi P."/>
            <person name="Orro A."/>
            <person name="Mezzelani A."/>
            <person name="Milanesi L."/>
        </authorList>
    </citation>
    <scope>NUCLEOTIDE SEQUENCE [LARGE SCALE GENOMIC DNA]</scope>
    <source>
        <strain evidence="3 4">R7</strain>
    </source>
</reference>
<dbReference type="PANTHER" id="PTHR39428">
    <property type="entry name" value="F420H(2)-DEPENDENT QUINONE REDUCTASE RV1261C"/>
    <property type="match status" value="1"/>
</dbReference>
<name>A0A076ERK1_RHOOP</name>
<dbReference type="NCBIfam" id="TIGR00026">
    <property type="entry name" value="hi_GC_TIGR00026"/>
    <property type="match status" value="1"/>
</dbReference>
<dbReference type="PANTHER" id="PTHR39428:SF1">
    <property type="entry name" value="F420H(2)-DEPENDENT QUINONE REDUCTASE RV1261C"/>
    <property type="match status" value="1"/>
</dbReference>
<evidence type="ECO:0000313" key="4">
    <source>
        <dbReference type="Proteomes" id="UP000028488"/>
    </source>
</evidence>
<sequence length="182" mass="20459">MAAMNAAPTTPPRSRRLRNPLRILARWLGTREWMMRMAPVIIWLESHLRAWTGNRVSLVGIGGLQSLQVTVPGRKSGTPRTTALLCIPYGDGYIVTGSNWGRPEHPAWSANLRAADEALVKAGAHESRMRVHMATGDERENLWKLVVDYWPGYLMEHRRSGGREFRLFVLEPTGSATTTRES</sequence>
<accession>A0A076ERK1</accession>
<dbReference type="AlphaFoldDB" id="A0A076ERK1"/>
<dbReference type="GO" id="GO:0005886">
    <property type="term" value="C:plasma membrane"/>
    <property type="evidence" value="ECO:0007669"/>
    <property type="project" value="TreeGrafter"/>
</dbReference>
<dbReference type="InterPro" id="IPR004378">
    <property type="entry name" value="F420H2_quin_Rdtase"/>
</dbReference>
<dbReference type="Proteomes" id="UP000028488">
    <property type="component" value="Chromosome"/>
</dbReference>
<dbReference type="GO" id="GO:0070967">
    <property type="term" value="F:coenzyme F420 binding"/>
    <property type="evidence" value="ECO:0007669"/>
    <property type="project" value="TreeGrafter"/>
</dbReference>
<gene>
    <name evidence="3" type="ORF">EP51_29550</name>
</gene>
<evidence type="ECO:0000313" key="3">
    <source>
        <dbReference type="EMBL" id="AII08536.1"/>
    </source>
</evidence>
<comment type="similarity">
    <text evidence="1">Belongs to the F420H(2)-dependent quinone reductase family.</text>
</comment>
<evidence type="ECO:0000256" key="2">
    <source>
        <dbReference type="ARBA" id="ARBA00049106"/>
    </source>
</evidence>
<protein>
    <submittedName>
        <fullName evidence="3">Nitroreductase</fullName>
    </submittedName>
</protein>
<proteinExistence type="inferred from homology"/>
<dbReference type="GO" id="GO:0016491">
    <property type="term" value="F:oxidoreductase activity"/>
    <property type="evidence" value="ECO:0007669"/>
    <property type="project" value="InterPro"/>
</dbReference>
<organism evidence="3 4">
    <name type="scientific">Rhodococcus opacus</name>
    <name type="common">Nocardia opaca</name>
    <dbReference type="NCBI Taxonomy" id="37919"/>
    <lineage>
        <taxon>Bacteria</taxon>
        <taxon>Bacillati</taxon>
        <taxon>Actinomycetota</taxon>
        <taxon>Actinomycetes</taxon>
        <taxon>Mycobacteriales</taxon>
        <taxon>Nocardiaceae</taxon>
        <taxon>Rhodococcus</taxon>
    </lineage>
</organism>